<organism evidence="3">
    <name type="scientific">Caenorhabditis remanei</name>
    <name type="common">Caenorhabditis vulgaris</name>
    <dbReference type="NCBI Taxonomy" id="31234"/>
    <lineage>
        <taxon>Eukaryota</taxon>
        <taxon>Metazoa</taxon>
        <taxon>Ecdysozoa</taxon>
        <taxon>Nematoda</taxon>
        <taxon>Chromadorea</taxon>
        <taxon>Rhabditida</taxon>
        <taxon>Rhabditina</taxon>
        <taxon>Rhabditomorpha</taxon>
        <taxon>Rhabditoidea</taxon>
        <taxon>Rhabditidae</taxon>
        <taxon>Peloderinae</taxon>
        <taxon>Caenorhabditis</taxon>
    </lineage>
</organism>
<gene>
    <name evidence="2" type="ORF">CRE_25140</name>
</gene>
<dbReference type="eggNOG" id="KOG3619">
    <property type="taxonomic scope" value="Eukaryota"/>
</dbReference>
<proteinExistence type="predicted"/>
<dbReference type="OMA" id="NCHIRNA"/>
<keyword evidence="1" id="KW-0472">Membrane</keyword>
<keyword evidence="3" id="KW-1185">Reference proteome</keyword>
<keyword evidence="1" id="KW-0812">Transmembrane</keyword>
<dbReference type="OrthoDB" id="5829252at2759"/>
<name>E3LT54_CAERE</name>
<evidence type="ECO:0000256" key="1">
    <source>
        <dbReference type="SAM" id="Phobius"/>
    </source>
</evidence>
<dbReference type="HOGENOM" id="CLU_1333040_0_0_1"/>
<dbReference type="EMBL" id="DS268414">
    <property type="protein sequence ID" value="EFP09615.1"/>
    <property type="molecule type" value="Genomic_DNA"/>
</dbReference>
<protein>
    <submittedName>
        <fullName evidence="2">Uncharacterized protein</fullName>
    </submittedName>
</protein>
<feature type="transmembrane region" description="Helical" evidence="1">
    <location>
        <begin position="47"/>
        <end position="67"/>
    </location>
</feature>
<evidence type="ECO:0000313" key="3">
    <source>
        <dbReference type="Proteomes" id="UP000008281"/>
    </source>
</evidence>
<accession>E3LT54</accession>
<dbReference type="STRING" id="31234.E3LT54"/>
<reference evidence="2" key="1">
    <citation type="submission" date="2007-07" db="EMBL/GenBank/DDBJ databases">
        <title>PCAP assembly of the Caenorhabditis remanei genome.</title>
        <authorList>
            <consortium name="The Caenorhabditis remanei Sequencing Consortium"/>
            <person name="Wilson R.K."/>
        </authorList>
    </citation>
    <scope>NUCLEOTIDE SEQUENCE [LARGE SCALE GENOMIC DNA]</scope>
    <source>
        <strain evidence="2">PB4641</strain>
    </source>
</reference>
<sequence>MGFSSEWLEQSYLNWRHAASARLIRIVLFITSGSAFLRTLGHIPGFYALWTAAILLISTVTIIFNVLRPLRITAFQILAGIVLLLDVVFALPGYESLFPALLAVFSLYSFFSLPFYVILATSTLISIVQTCSFLLFVEPLHTNEASFYHYYQFVQNEKEQLPLASSLSLSQISCYSLSSFYVADIYNCHIRNALSTTHFISLLSSR</sequence>
<feature type="transmembrane region" description="Helical" evidence="1">
    <location>
        <begin position="74"/>
        <end position="94"/>
    </location>
</feature>
<dbReference type="AlphaFoldDB" id="E3LT54"/>
<dbReference type="InParanoid" id="E3LT54"/>
<keyword evidence="1" id="KW-1133">Transmembrane helix</keyword>
<dbReference type="Proteomes" id="UP000008281">
    <property type="component" value="Unassembled WGS sequence"/>
</dbReference>
<evidence type="ECO:0000313" key="2">
    <source>
        <dbReference type="EMBL" id="EFP09615.1"/>
    </source>
</evidence>
<feature type="transmembrane region" description="Helical" evidence="1">
    <location>
        <begin position="23"/>
        <end position="41"/>
    </location>
</feature>